<dbReference type="InterPro" id="IPR027417">
    <property type="entry name" value="P-loop_NTPase"/>
</dbReference>
<proteinExistence type="predicted"/>
<evidence type="ECO:0000259" key="1">
    <source>
        <dbReference type="SMART" id="SM00382"/>
    </source>
</evidence>
<organism evidence="2 3">
    <name type="scientific">Endozoicomonas gorgoniicola</name>
    <dbReference type="NCBI Taxonomy" id="1234144"/>
    <lineage>
        <taxon>Bacteria</taxon>
        <taxon>Pseudomonadati</taxon>
        <taxon>Pseudomonadota</taxon>
        <taxon>Gammaproteobacteria</taxon>
        <taxon>Oceanospirillales</taxon>
        <taxon>Endozoicomonadaceae</taxon>
        <taxon>Endozoicomonas</taxon>
    </lineage>
</organism>
<accession>A0ABT3MTZ7</accession>
<dbReference type="RefSeq" id="WP_262567768.1">
    <property type="nucleotide sequence ID" value="NZ_JAPFCC010000001.1"/>
</dbReference>
<reference evidence="2 3" key="1">
    <citation type="submission" date="2022-10" db="EMBL/GenBank/DDBJ databases">
        <title>High-quality genome sequences of two octocoral-associated bacteria, Endozoicomonas euniceicola EF212 and Endozoicomonas gorgoniicola PS125.</title>
        <authorList>
            <person name="Chiou Y.-J."/>
            <person name="Chen Y.-H."/>
        </authorList>
    </citation>
    <scope>NUCLEOTIDE SEQUENCE [LARGE SCALE GENOMIC DNA]</scope>
    <source>
        <strain evidence="2 3">PS125</strain>
    </source>
</reference>
<dbReference type="PANTHER" id="PTHR32182:SF23">
    <property type="entry name" value="ATP BINDING PROTEIN"/>
    <property type="match status" value="1"/>
</dbReference>
<dbReference type="Pfam" id="PF13304">
    <property type="entry name" value="AAA_21"/>
    <property type="match status" value="1"/>
</dbReference>
<dbReference type="InterPro" id="IPR003593">
    <property type="entry name" value="AAA+_ATPase"/>
</dbReference>
<dbReference type="SMART" id="SM00382">
    <property type="entry name" value="AAA"/>
    <property type="match status" value="1"/>
</dbReference>
<dbReference type="SUPFAM" id="SSF52540">
    <property type="entry name" value="P-loop containing nucleoside triphosphate hydrolases"/>
    <property type="match status" value="1"/>
</dbReference>
<keyword evidence="3" id="KW-1185">Reference proteome</keyword>
<evidence type="ECO:0000313" key="2">
    <source>
        <dbReference type="EMBL" id="MCW7552861.1"/>
    </source>
</evidence>
<dbReference type="InterPro" id="IPR003959">
    <property type="entry name" value="ATPase_AAA_core"/>
</dbReference>
<gene>
    <name evidence="2" type="ORF">NX722_09435</name>
</gene>
<sequence>MKLKSVELKNFRGFRDLTLSLPDAQTLIFIGGNGSGKTSLLEAIGMMLSWLPARIRSEKSSGNRMDDTDILNDESTALVELCLTHDGQDVLWSRVKKRLGRTGSEKSIMDDVSALALHFRQQLTEQRDTALPLVAYYPVNRSVTEAKLEPKSKRYDQLDAFSNAFTKASSFNSFFEWFRNREDLENEQRLKLKDFDYQDHQLMSVRAAITAFLPELSGLRIDREEHKPRLLAEKAGKTIVINQLSDGEKCLLALVGDLARRLALANPTGQSPLKGEGIILIDEIELHLHPRWQRNIVPGLESTFPNCQFVITTHSPQVLGDAKHAAVYALNIHEQPPILPLAEAVYGRDASDLLEEVMDASSRTLSVREQLDHLFLLLDENKTTEAREQLNQLQTLIGNDPELIRAGILLKRREKLGR</sequence>
<comment type="caution">
    <text evidence="2">The sequence shown here is derived from an EMBL/GenBank/DDBJ whole genome shotgun (WGS) entry which is preliminary data.</text>
</comment>
<dbReference type="Gene3D" id="3.40.50.300">
    <property type="entry name" value="P-loop containing nucleotide triphosphate hydrolases"/>
    <property type="match status" value="1"/>
</dbReference>
<feature type="domain" description="AAA+ ATPase" evidence="1">
    <location>
        <begin position="23"/>
        <end position="340"/>
    </location>
</feature>
<name>A0ABT3MTZ7_9GAMM</name>
<dbReference type="PANTHER" id="PTHR32182">
    <property type="entry name" value="DNA REPLICATION AND REPAIR PROTEIN RECF"/>
    <property type="match status" value="1"/>
</dbReference>
<evidence type="ECO:0000313" key="3">
    <source>
        <dbReference type="Proteomes" id="UP001209854"/>
    </source>
</evidence>
<protein>
    <submittedName>
        <fullName evidence="2">AAA family ATPase</fullName>
    </submittedName>
</protein>
<dbReference type="EMBL" id="JAPFCC010000001">
    <property type="protein sequence ID" value="MCW7552861.1"/>
    <property type="molecule type" value="Genomic_DNA"/>
</dbReference>
<dbReference type="Proteomes" id="UP001209854">
    <property type="component" value="Unassembled WGS sequence"/>
</dbReference>